<dbReference type="AlphaFoldDB" id="A0A0N0DZQ6"/>
<dbReference type="Pfam" id="PF07690">
    <property type="entry name" value="MFS_1"/>
    <property type="match status" value="1"/>
</dbReference>
<feature type="transmembrane region" description="Helical" evidence="25">
    <location>
        <begin position="170"/>
        <end position="190"/>
    </location>
</feature>
<dbReference type="PROSITE" id="PS50850">
    <property type="entry name" value="MFS"/>
    <property type="match status" value="1"/>
</dbReference>
<dbReference type="GO" id="GO:0022857">
    <property type="term" value="F:transmembrane transporter activity"/>
    <property type="evidence" value="ECO:0007669"/>
    <property type="project" value="InterPro"/>
</dbReference>
<name>A0A0N0DZQ6_LEPPY</name>
<comment type="catalytic activity">
    <reaction evidence="18">
        <text>L-histidyl-L-alpha-amino acid(out) = L-histidyl-L-alpha-amino acid(in)</text>
        <dbReference type="Rhea" id="RHEA:79379"/>
        <dbReference type="ChEBI" id="CHEBI:229964"/>
    </reaction>
</comment>
<dbReference type="VEuPathDB" id="TriTrypDB:LpyrH10_02_8030"/>
<evidence type="ECO:0000256" key="10">
    <source>
        <dbReference type="ARBA" id="ARBA00044881"/>
    </source>
</evidence>
<dbReference type="InterPro" id="IPR011701">
    <property type="entry name" value="MFS"/>
</dbReference>
<comment type="caution">
    <text evidence="27">The sequence shown here is derived from an EMBL/GenBank/DDBJ whole genome shotgun (WGS) entry which is preliminary data.</text>
</comment>
<dbReference type="InterPro" id="IPR052187">
    <property type="entry name" value="MFSD1"/>
</dbReference>
<evidence type="ECO:0000259" key="26">
    <source>
        <dbReference type="PROSITE" id="PS50850"/>
    </source>
</evidence>
<feature type="transmembrane region" description="Helical" evidence="25">
    <location>
        <begin position="303"/>
        <end position="324"/>
    </location>
</feature>
<evidence type="ECO:0000256" key="16">
    <source>
        <dbReference type="ARBA" id="ARBA00044900"/>
    </source>
</evidence>
<comment type="catalytic activity">
    <reaction evidence="11">
        <text>L-alpha-aminoacyl-L-histidine(out) = L-alpha-aminoacyl-L-histidine(in)</text>
        <dbReference type="Rhea" id="RHEA:79375"/>
        <dbReference type="ChEBI" id="CHEBI:229967"/>
    </reaction>
</comment>
<evidence type="ECO:0000256" key="13">
    <source>
        <dbReference type="ARBA" id="ARBA00044893"/>
    </source>
</evidence>
<gene>
    <name evidence="27" type="ORF">ABB37_01829</name>
</gene>
<feature type="transmembrane region" description="Helical" evidence="25">
    <location>
        <begin position="385"/>
        <end position="409"/>
    </location>
</feature>
<evidence type="ECO:0000256" key="20">
    <source>
        <dbReference type="ARBA" id="ARBA00044924"/>
    </source>
</evidence>
<evidence type="ECO:0000256" key="19">
    <source>
        <dbReference type="ARBA" id="ARBA00044919"/>
    </source>
</evidence>
<evidence type="ECO:0000256" key="9">
    <source>
        <dbReference type="ARBA" id="ARBA00044878"/>
    </source>
</evidence>
<evidence type="ECO:0000256" key="7">
    <source>
        <dbReference type="ARBA" id="ARBA00023228"/>
    </source>
</evidence>
<comment type="subcellular location">
    <subcellularLocation>
        <location evidence="1">Lysosome membrane</location>
        <topology evidence="1">Multi-pass membrane protein</topology>
    </subcellularLocation>
</comment>
<protein>
    <recommendedName>
        <fullName evidence="21">Lysosomal dipeptide transporter MFSD1</fullName>
    </recommendedName>
    <alternativeName>
        <fullName evidence="22">Major facilitator superfamily domain-containing protein 1</fullName>
    </alternativeName>
</protein>
<evidence type="ECO:0000256" key="2">
    <source>
        <dbReference type="ARBA" id="ARBA00008335"/>
    </source>
</evidence>
<keyword evidence="4 25" id="KW-0812">Transmembrane</keyword>
<evidence type="ECO:0000256" key="25">
    <source>
        <dbReference type="SAM" id="Phobius"/>
    </source>
</evidence>
<evidence type="ECO:0000256" key="18">
    <source>
        <dbReference type="ARBA" id="ARBA00044912"/>
    </source>
</evidence>
<dbReference type="SUPFAM" id="SSF103473">
    <property type="entry name" value="MFS general substrate transporter"/>
    <property type="match status" value="1"/>
</dbReference>
<keyword evidence="28" id="KW-1185">Reference proteome</keyword>
<evidence type="ECO:0000256" key="3">
    <source>
        <dbReference type="ARBA" id="ARBA00022448"/>
    </source>
</evidence>
<dbReference type="RefSeq" id="XP_015664004.1">
    <property type="nucleotide sequence ID" value="XM_015798484.1"/>
</dbReference>
<feature type="transmembrane region" description="Helical" evidence="25">
    <location>
        <begin position="202"/>
        <end position="224"/>
    </location>
</feature>
<evidence type="ECO:0000256" key="21">
    <source>
        <dbReference type="ARBA" id="ARBA00044985"/>
    </source>
</evidence>
<comment type="catalytic activity">
    <reaction evidence="13">
        <text>L-alpha-aminoacyl-L-lysine(out) = L-alpha-aminoacyl-L-lysine(in)</text>
        <dbReference type="Rhea" id="RHEA:79383"/>
        <dbReference type="ChEBI" id="CHEBI:229966"/>
    </reaction>
</comment>
<sequence length="547" mass="58974">MASAPQTTAEIVADGRETVWDVLKQESKELRWYVLAVACFLTFGSYYIYDFPGSIGSGSGNTIENFFKSHGHFYTESMNQYLYSVYSWPNTVLSVVGGLLIDKYLGLRRAMLLFTSLILAGSVLFYIGVHNTTYWMLIVGRIVFGLGGESLSVSQSAFVARWFKGCRGMALAFGITISFSRVGSSFNFLFSPLIANNWGVEAAAIAGTGACVVSVGACSVLVLADRYAERTGYLTPTTEEEGAAEADANAMKLSDVVRMPFAYWLLCAVCVFCYTAIFPFMGVGKNFFEVKYGYSGDTAARYLSFYQITSAVASPVIGLVVDAVGRNTHWLILACSCFASIHVVFMTTMIPAPVLMVLMGGFYSFLVSGLWPSIPWVVPDNVVGVAYGAMTSIQNIGLASFPMLAGAILDHFRRYNGGGNGSSSSSSSSGSSGALLAQDLPPLVGFMWTEALFLLSALVALLASVVLLSEDRRTGGVLSAPSHMRLQIVEGLRRQRQDFEDVVPDLENVVYDEEDEHNADTESLAGAALTDALPIASEAPVCPPKKS</sequence>
<feature type="transmembrane region" description="Helical" evidence="25">
    <location>
        <begin position="261"/>
        <end position="283"/>
    </location>
</feature>
<evidence type="ECO:0000256" key="17">
    <source>
        <dbReference type="ARBA" id="ARBA00044903"/>
    </source>
</evidence>
<keyword evidence="6 25" id="KW-0472">Membrane</keyword>
<dbReference type="Proteomes" id="UP000037923">
    <property type="component" value="Unassembled WGS sequence"/>
</dbReference>
<dbReference type="Gene3D" id="1.20.1250.20">
    <property type="entry name" value="MFS general substrate transporter like domains"/>
    <property type="match status" value="2"/>
</dbReference>
<dbReference type="InterPro" id="IPR020846">
    <property type="entry name" value="MFS_dom"/>
</dbReference>
<proteinExistence type="inferred from homology"/>
<evidence type="ECO:0000313" key="27">
    <source>
        <dbReference type="EMBL" id="KPA85565.1"/>
    </source>
</evidence>
<comment type="function">
    <text evidence="23">Lysosomal dipeptide uniporter that selectively exports lysine, arginine or histidine-containing dipeptides with a net positive charge from the lysosome lumen into the cytosol. Could play a role in a specific type of protein O-glycosylation indirectly regulating macrophages migration and tissue invasion. Also essential for liver homeostasis.</text>
</comment>
<comment type="catalytic activity">
    <reaction evidence="19">
        <text>L-alanyl-L-lysine(out) = L-alanyl-L-lysine(in)</text>
        <dbReference type="Rhea" id="RHEA:79415"/>
        <dbReference type="ChEBI" id="CHEBI:192470"/>
    </reaction>
</comment>
<comment type="catalytic activity">
    <reaction evidence="17">
        <text>L-arginyl-glycine(out) = L-arginyl-glycine(in)</text>
        <dbReference type="Rhea" id="RHEA:79391"/>
        <dbReference type="ChEBI" id="CHEBI:229955"/>
    </reaction>
</comment>
<dbReference type="OrthoDB" id="424834at2759"/>
<accession>A0A0N0DZQ6</accession>
<organism evidence="27 28">
    <name type="scientific">Leptomonas pyrrhocoris</name>
    <name type="common">Firebug parasite</name>
    <dbReference type="NCBI Taxonomy" id="157538"/>
    <lineage>
        <taxon>Eukaryota</taxon>
        <taxon>Discoba</taxon>
        <taxon>Euglenozoa</taxon>
        <taxon>Kinetoplastea</taxon>
        <taxon>Metakinetoplastina</taxon>
        <taxon>Trypanosomatida</taxon>
        <taxon>Trypanosomatidae</taxon>
        <taxon>Leishmaniinae</taxon>
        <taxon>Leptomonas</taxon>
    </lineage>
</organism>
<evidence type="ECO:0000256" key="23">
    <source>
        <dbReference type="ARBA" id="ARBA00045709"/>
    </source>
</evidence>
<dbReference type="GO" id="GO:0005765">
    <property type="term" value="C:lysosomal membrane"/>
    <property type="evidence" value="ECO:0007669"/>
    <property type="project" value="UniProtKB-SubCell"/>
</dbReference>
<feature type="domain" description="Major facilitator superfamily (MFS) profile" evidence="26">
    <location>
        <begin position="31"/>
        <end position="475"/>
    </location>
</feature>
<comment type="catalytic activity">
    <reaction evidence="14">
        <text>L-aspartyl-L-lysine(out) = L-aspartyl-L-lysine(in)</text>
        <dbReference type="Rhea" id="RHEA:79411"/>
        <dbReference type="ChEBI" id="CHEBI:229953"/>
    </reaction>
</comment>
<reference evidence="27 28" key="1">
    <citation type="submission" date="2015-07" db="EMBL/GenBank/DDBJ databases">
        <title>High-quality genome of monoxenous trypanosomatid Leptomonas pyrrhocoris.</title>
        <authorList>
            <person name="Flegontov P."/>
            <person name="Butenko A."/>
            <person name="Firsov S."/>
            <person name="Vlcek C."/>
            <person name="Logacheva M.D."/>
            <person name="Field M."/>
            <person name="Filatov D."/>
            <person name="Flegontova O."/>
            <person name="Gerasimov E."/>
            <person name="Jackson A.P."/>
            <person name="Kelly S."/>
            <person name="Opperdoes F."/>
            <person name="O'Reilly A."/>
            <person name="Votypka J."/>
            <person name="Yurchenko V."/>
            <person name="Lukes J."/>
        </authorList>
    </citation>
    <scope>NUCLEOTIDE SEQUENCE [LARGE SCALE GENOMIC DNA]</scope>
    <source>
        <strain evidence="27">H10</strain>
    </source>
</reference>
<dbReference type="EMBL" id="LGTL01000002">
    <property type="protein sequence ID" value="KPA85565.1"/>
    <property type="molecule type" value="Genomic_DNA"/>
</dbReference>
<comment type="catalytic activity">
    <reaction evidence="8">
        <text>L-lysyl-L-alanine(out) = L-lysyl-L-alanine(in)</text>
        <dbReference type="Rhea" id="RHEA:79399"/>
        <dbReference type="ChEBI" id="CHEBI:229954"/>
    </reaction>
</comment>
<comment type="catalytic activity">
    <reaction evidence="16">
        <text>L-lysyl-L-lysine(out) = L-lysyl-L-lysine(in)</text>
        <dbReference type="Rhea" id="RHEA:79403"/>
        <dbReference type="ChEBI" id="CHEBI:229956"/>
    </reaction>
</comment>
<comment type="catalytic activity">
    <reaction evidence="12">
        <text>L-lysyl-L-alpha-amino acid(out) = L-lysyl-L-alpha-amino acid(in)</text>
        <dbReference type="Rhea" id="RHEA:79387"/>
        <dbReference type="ChEBI" id="CHEBI:229965"/>
    </reaction>
</comment>
<evidence type="ECO:0000256" key="5">
    <source>
        <dbReference type="ARBA" id="ARBA00022989"/>
    </source>
</evidence>
<feature type="transmembrane region" description="Helical" evidence="25">
    <location>
        <begin position="30"/>
        <end position="49"/>
    </location>
</feature>
<evidence type="ECO:0000256" key="12">
    <source>
        <dbReference type="ARBA" id="ARBA00044891"/>
    </source>
</evidence>
<evidence type="ECO:0000256" key="11">
    <source>
        <dbReference type="ARBA" id="ARBA00044884"/>
    </source>
</evidence>
<comment type="catalytic activity">
    <reaction evidence="10">
        <text>L-alpha-aminoacyl-L-arginine(out) = L-alpha-aminoacyl-L-arginine(in)</text>
        <dbReference type="Rhea" id="RHEA:79367"/>
        <dbReference type="ChEBI" id="CHEBI:229968"/>
    </reaction>
</comment>
<feature type="transmembrane region" description="Helical" evidence="25">
    <location>
        <begin position="446"/>
        <end position="468"/>
    </location>
</feature>
<comment type="catalytic activity">
    <reaction evidence="20">
        <text>L-lysyl-glycine(out) = L-lysyl-glycine(in)</text>
        <dbReference type="Rhea" id="RHEA:79407"/>
        <dbReference type="ChEBI" id="CHEBI:191202"/>
    </reaction>
</comment>
<dbReference type="PANTHER" id="PTHR23512">
    <property type="entry name" value="MAJOR FACILITATOR SUPERFAMILY DOMAIN-CONTAINING PROTEIN 1"/>
    <property type="match status" value="1"/>
</dbReference>
<evidence type="ECO:0000313" key="28">
    <source>
        <dbReference type="Proteomes" id="UP000037923"/>
    </source>
</evidence>
<comment type="catalytic activity">
    <reaction evidence="9">
        <text>L-histidyl-glycine(out) = L-histidyl-glycine(in)</text>
        <dbReference type="Rhea" id="RHEA:79395"/>
        <dbReference type="ChEBI" id="CHEBI:229957"/>
    </reaction>
</comment>
<comment type="subunit">
    <text evidence="24">Homodimer. Interacts with lysosomal protein GLMP (via lumenal domain); the interaction starts while both proteins are still in the endoplasmic reticulum and is required for stabilization of MFSD1 in lysosomes but has no direct effect on its targeting to lysosomes or transporter activity.</text>
</comment>
<comment type="catalytic activity">
    <reaction evidence="15">
        <text>L-arginyl-L-alpha-amino acid(out) = L-arginyl-L-alpha-amino acid(in)</text>
        <dbReference type="Rhea" id="RHEA:79371"/>
        <dbReference type="ChEBI" id="CHEBI:84315"/>
    </reaction>
</comment>
<evidence type="ECO:0000256" key="4">
    <source>
        <dbReference type="ARBA" id="ARBA00022692"/>
    </source>
</evidence>
<dbReference type="PANTHER" id="PTHR23512:SF3">
    <property type="entry name" value="MAJOR FACILITATOR SUPERFAMILY DOMAIN-CONTAINING PROTEIN 1"/>
    <property type="match status" value="1"/>
</dbReference>
<dbReference type="OMA" id="CVLYYSA"/>
<keyword evidence="5 25" id="KW-1133">Transmembrane helix</keyword>
<dbReference type="InterPro" id="IPR036259">
    <property type="entry name" value="MFS_trans_sf"/>
</dbReference>
<evidence type="ECO:0000256" key="24">
    <source>
        <dbReference type="ARBA" id="ARBA00046376"/>
    </source>
</evidence>
<feature type="transmembrane region" description="Helical" evidence="25">
    <location>
        <begin position="356"/>
        <end position="378"/>
    </location>
</feature>
<keyword evidence="3" id="KW-0813">Transport</keyword>
<evidence type="ECO:0000256" key="6">
    <source>
        <dbReference type="ARBA" id="ARBA00023136"/>
    </source>
</evidence>
<evidence type="ECO:0000256" key="14">
    <source>
        <dbReference type="ARBA" id="ARBA00044898"/>
    </source>
</evidence>
<dbReference type="GeneID" id="26902124"/>
<feature type="transmembrane region" description="Helical" evidence="25">
    <location>
        <begin position="331"/>
        <end position="350"/>
    </location>
</feature>
<evidence type="ECO:0000256" key="8">
    <source>
        <dbReference type="ARBA" id="ARBA00044876"/>
    </source>
</evidence>
<evidence type="ECO:0000256" key="22">
    <source>
        <dbReference type="ARBA" id="ARBA00045018"/>
    </source>
</evidence>
<evidence type="ECO:0000256" key="15">
    <source>
        <dbReference type="ARBA" id="ARBA00044899"/>
    </source>
</evidence>
<comment type="similarity">
    <text evidence="2">Belongs to the major facilitator superfamily.</text>
</comment>
<keyword evidence="7" id="KW-0458">Lysosome</keyword>
<feature type="transmembrane region" description="Helical" evidence="25">
    <location>
        <begin position="110"/>
        <end position="128"/>
    </location>
</feature>
<evidence type="ECO:0000256" key="1">
    <source>
        <dbReference type="ARBA" id="ARBA00004155"/>
    </source>
</evidence>